<dbReference type="OrthoDB" id="6066086at2759"/>
<comment type="cofactor">
    <cofactor evidence="1">
        <name>a divalent metal cation</name>
        <dbReference type="ChEBI" id="CHEBI:60240"/>
    </cofactor>
</comment>
<evidence type="ECO:0000256" key="1">
    <source>
        <dbReference type="ARBA" id="ARBA00001968"/>
    </source>
</evidence>
<dbReference type="GO" id="GO:0046872">
    <property type="term" value="F:metal ion binding"/>
    <property type="evidence" value="ECO:0007669"/>
    <property type="project" value="UniProtKB-KW"/>
</dbReference>
<protein>
    <recommendedName>
        <fullName evidence="3">DDE Tnp4 domain-containing protein</fullName>
    </recommendedName>
</protein>
<dbReference type="AlphaFoldDB" id="A0A6J8DIE5"/>
<proteinExistence type="predicted"/>
<evidence type="ECO:0000313" key="5">
    <source>
        <dbReference type="Proteomes" id="UP000507470"/>
    </source>
</evidence>
<keyword evidence="2" id="KW-0479">Metal-binding</keyword>
<reference evidence="4 5" key="1">
    <citation type="submission" date="2020-06" db="EMBL/GenBank/DDBJ databases">
        <authorList>
            <person name="Li R."/>
            <person name="Bekaert M."/>
        </authorList>
    </citation>
    <scope>NUCLEOTIDE SEQUENCE [LARGE SCALE GENOMIC DNA]</scope>
    <source>
        <strain evidence="5">wild</strain>
    </source>
</reference>
<evidence type="ECO:0000256" key="2">
    <source>
        <dbReference type="ARBA" id="ARBA00022723"/>
    </source>
</evidence>
<keyword evidence="5" id="KW-1185">Reference proteome</keyword>
<dbReference type="EMBL" id="CACVKT020007423">
    <property type="protein sequence ID" value="CAC5407826.1"/>
    <property type="molecule type" value="Genomic_DNA"/>
</dbReference>
<evidence type="ECO:0000259" key="3">
    <source>
        <dbReference type="Pfam" id="PF13359"/>
    </source>
</evidence>
<accession>A0A6J8DIE5</accession>
<evidence type="ECO:0000313" key="4">
    <source>
        <dbReference type="EMBL" id="CAC5407826.1"/>
    </source>
</evidence>
<dbReference type="Proteomes" id="UP000507470">
    <property type="component" value="Unassembled WGS sequence"/>
</dbReference>
<organism evidence="4 5">
    <name type="scientific">Mytilus coruscus</name>
    <name type="common">Sea mussel</name>
    <dbReference type="NCBI Taxonomy" id="42192"/>
    <lineage>
        <taxon>Eukaryota</taxon>
        <taxon>Metazoa</taxon>
        <taxon>Spiralia</taxon>
        <taxon>Lophotrochozoa</taxon>
        <taxon>Mollusca</taxon>
        <taxon>Bivalvia</taxon>
        <taxon>Autobranchia</taxon>
        <taxon>Pteriomorphia</taxon>
        <taxon>Mytilida</taxon>
        <taxon>Mytiloidea</taxon>
        <taxon>Mytilidae</taxon>
        <taxon>Mytilinae</taxon>
        <taxon>Mytilus</taxon>
    </lineage>
</organism>
<dbReference type="InterPro" id="IPR011042">
    <property type="entry name" value="6-blade_b-propeller_TolB-like"/>
</dbReference>
<feature type="domain" description="DDE Tnp4" evidence="3">
    <location>
        <begin position="614"/>
        <end position="704"/>
    </location>
</feature>
<sequence>MRETEFDNYKKVIERIKQRQKQLDEMIQNYTFSLLQQVNKRWTDTNETLTTYERKLQTKSKEHRLTDSNLAKLNLYIRPTETMPEFQEGSMCTISISDHFGTLTTAKCYKIKLKKQYSFETELSYINPICPINDAVVLLGCAVDKTIDYAQLDSTFSNTKCFQKVGVCSMALLRSGELIFSSSDNETAVKLLTKDGSIEIFQDFEPLIPKGLFISSQNETFIGLREDTSTPFLINEFSTRQVRKLDYFGRTRRIYEFDAKKNKLFSVPSRVSTHGSSIYVVDTIDNQHGRIVALDETGMVRWIYKGYALSEIRFCPNDITVTTRQIIITTDTFNDAIHFISTDGSVLLYQTLTSFGIHLPCSVSIDFRERLWVGCVYIAMKTHKGTGTAVTECLLDIGVGKLFAYNNYKEENDSRGKSSNLKRENTTFTQHLSSSDNEIIREDGIQQATSASYLVDGEGRQLSHNFLPFSNEVTVETTKNPTSSETTFKMPLHHEYINPIPYQPTFYDSETQTDVSMTDIFGLEKMKVDHDNLVKKKEKPCLTGEFVDKITSTDKNVSSYLGIPSVMALLGIFALLDKASPSLKYWRGHEGTHHDAKYQLEHVESSTKKPGPSRKLSRYITEHSGFLDNIKARDEVMADRGFLIRDLLLERKATLNIPPFTKKCAQGKGRCLLARDITKTKKIAKERIHVERAIGRLKNLKILSNT</sequence>
<name>A0A6J8DIE5_MYTCO</name>
<dbReference type="Gene3D" id="2.120.10.30">
    <property type="entry name" value="TolB, C-terminal domain"/>
    <property type="match status" value="1"/>
</dbReference>
<dbReference type="InterPro" id="IPR027806">
    <property type="entry name" value="HARBI1_dom"/>
</dbReference>
<dbReference type="PANTHER" id="PTHR23080">
    <property type="entry name" value="THAP DOMAIN PROTEIN"/>
    <property type="match status" value="1"/>
</dbReference>
<dbReference type="SUPFAM" id="SSF101898">
    <property type="entry name" value="NHL repeat"/>
    <property type="match status" value="1"/>
</dbReference>
<dbReference type="PANTHER" id="PTHR23080:SF143">
    <property type="entry name" value="SI:DKEY-56D12.4"/>
    <property type="match status" value="1"/>
</dbReference>
<gene>
    <name evidence="4" type="ORF">MCOR_41262</name>
</gene>
<dbReference type="Pfam" id="PF13359">
    <property type="entry name" value="DDE_Tnp_4"/>
    <property type="match status" value="1"/>
</dbReference>